<proteinExistence type="inferred from homology"/>
<keyword evidence="9" id="KW-1185">Reference proteome</keyword>
<dbReference type="OrthoDB" id="19556at2759"/>
<dbReference type="GO" id="GO:0007064">
    <property type="term" value="P:mitotic sister chromatid cohesion"/>
    <property type="evidence" value="ECO:0007669"/>
    <property type="project" value="InterPro"/>
</dbReference>
<accession>F4Q4S8</accession>
<dbReference type="OMA" id="ESTIHYM"/>
<dbReference type="GO" id="GO:0007059">
    <property type="term" value="P:chromosome segregation"/>
    <property type="evidence" value="ECO:0007669"/>
    <property type="project" value="UniProtKB-KW"/>
</dbReference>
<evidence type="ECO:0000313" key="9">
    <source>
        <dbReference type="Proteomes" id="UP000007797"/>
    </source>
</evidence>
<evidence type="ECO:0000256" key="1">
    <source>
        <dbReference type="ARBA" id="ARBA00004123"/>
    </source>
</evidence>
<dbReference type="Proteomes" id="UP000007797">
    <property type="component" value="Unassembled WGS sequence"/>
</dbReference>
<gene>
    <name evidence="8" type="ORF">DFA_08875</name>
</gene>
<dbReference type="STRING" id="1054147.F4Q4S8"/>
<dbReference type="GO" id="GO:0005634">
    <property type="term" value="C:nucleus"/>
    <property type="evidence" value="ECO:0007669"/>
    <property type="project" value="UniProtKB-SubCell"/>
</dbReference>
<evidence type="ECO:0000256" key="7">
    <source>
        <dbReference type="ARBA" id="ARBA00023306"/>
    </source>
</evidence>
<sequence length="762" mass="87412">MRIGSSSSSSSGSINDMNNSSDTIAIHTLWFVAQHLIENANIIGAIRCLSSLLPDSNDLFTSNNNNSNQILLLQQQQHLKSTTTAPPSLVTKPSLNHLEESITRIKLAELLIEHTTNFHETRYHLEKAAMVLDESSVESIELLCKISSYLIDLFYQANVLNLSKQWIKKGIKYSLLEANIFVKENQPSLAFQSIDNAIKVLPIMTQQPNMVTSGFTSNDQYDPMTLLYFNAIKIHFSLLYWDYSRIDSSLQTSLGLFNDINYRLIQYNNSKRNGNNSNNTNQQQQQKEIEYLFKSIFQQNSTNLFSSLSNQSLNRYDLLFRDAMISKEKMTIYFNLLYILYLMRIGEFKAMEEKLLKLRESIVQHSNWISMDTRPPNPIFSFTDGSPDFEGKYLDCLYYLFLSIYLRTVGQYKQSINELSTCLFLLNGQLESLVASADQQSQLDIGKKKSSSKKGGATKTIIHNSTSIKSILRMIFISYENIFYSQISIMDLDSSLTTIKQIQLLISNYPTLYVDIGENTLYTLSSIYLQSISQYQLSNDFIHFALTKSSRFDTQILSIIRLVISTILLNNFERVIINDESEQIIKEYLLPLETHPQLLFRTSFLLLDAIISIHKYNTKMDGSLNRIKQELQECLNTLNKSFNNSQMIINVLCTLASLYLPFKDRVANIDVSVQTLLNTSLSLCTISEDLLSTIGTLQLKSAMSTTNQYLDSNNNGQPIENVQEIFNQLNYYNQKRFDLLQRNQQSAIEYFQSIYPSQQMNK</sequence>
<dbReference type="AlphaFoldDB" id="F4Q4S8"/>
<comment type="subcellular location">
    <subcellularLocation>
        <location evidence="1">Nucleus</location>
    </subcellularLocation>
</comment>
<evidence type="ECO:0000256" key="6">
    <source>
        <dbReference type="ARBA" id="ARBA00023242"/>
    </source>
</evidence>
<dbReference type="RefSeq" id="XP_004356358.1">
    <property type="nucleotide sequence ID" value="XM_004356305.1"/>
</dbReference>
<name>F4Q4S8_CACFS</name>
<dbReference type="GO" id="GO:0051301">
    <property type="term" value="P:cell division"/>
    <property type="evidence" value="ECO:0007669"/>
    <property type="project" value="UniProtKB-KW"/>
</dbReference>
<evidence type="ECO:0000256" key="4">
    <source>
        <dbReference type="ARBA" id="ARBA00022776"/>
    </source>
</evidence>
<evidence type="ECO:0000313" key="8">
    <source>
        <dbReference type="EMBL" id="EGG17874.1"/>
    </source>
</evidence>
<organism evidence="8 9">
    <name type="scientific">Cavenderia fasciculata</name>
    <name type="common">Slime mold</name>
    <name type="synonym">Dictyostelium fasciculatum</name>
    <dbReference type="NCBI Taxonomy" id="261658"/>
    <lineage>
        <taxon>Eukaryota</taxon>
        <taxon>Amoebozoa</taxon>
        <taxon>Evosea</taxon>
        <taxon>Eumycetozoa</taxon>
        <taxon>Dictyostelia</taxon>
        <taxon>Acytosteliales</taxon>
        <taxon>Cavenderiaceae</taxon>
        <taxon>Cavenderia</taxon>
    </lineage>
</organism>
<dbReference type="GeneID" id="14869964"/>
<keyword evidence="3" id="KW-0132">Cell division</keyword>
<evidence type="ECO:0000256" key="5">
    <source>
        <dbReference type="ARBA" id="ARBA00022829"/>
    </source>
</evidence>
<dbReference type="PANTHER" id="PTHR21394">
    <property type="entry name" value="MAU2 CHROMATID COHESION FACTOR HOMOLOG"/>
    <property type="match status" value="1"/>
</dbReference>
<keyword evidence="6" id="KW-0539">Nucleus</keyword>
<evidence type="ECO:0000256" key="2">
    <source>
        <dbReference type="ARBA" id="ARBA00008585"/>
    </source>
</evidence>
<protein>
    <submittedName>
        <fullName evidence="8">Uncharacterized protein</fullName>
    </submittedName>
</protein>
<evidence type="ECO:0000256" key="3">
    <source>
        <dbReference type="ARBA" id="ARBA00022618"/>
    </source>
</evidence>
<dbReference type="EMBL" id="GL883021">
    <property type="protein sequence ID" value="EGG17874.1"/>
    <property type="molecule type" value="Genomic_DNA"/>
</dbReference>
<reference evidence="9" key="1">
    <citation type="journal article" date="2011" name="Genome Res.">
        <title>Phylogeny-wide analysis of social amoeba genomes highlights ancient origins for complex intercellular communication.</title>
        <authorList>
            <person name="Heidel A.J."/>
            <person name="Lawal H.M."/>
            <person name="Felder M."/>
            <person name="Schilde C."/>
            <person name="Helps N.R."/>
            <person name="Tunggal B."/>
            <person name="Rivero F."/>
            <person name="John U."/>
            <person name="Schleicher M."/>
            <person name="Eichinger L."/>
            <person name="Platzer M."/>
            <person name="Noegel A.A."/>
            <person name="Schaap P."/>
            <person name="Gloeckner G."/>
        </authorList>
    </citation>
    <scope>NUCLEOTIDE SEQUENCE [LARGE SCALE GENOMIC DNA]</scope>
    <source>
        <strain evidence="9">SH3</strain>
    </source>
</reference>
<keyword evidence="5" id="KW-0159">Chromosome partition</keyword>
<keyword evidence="7" id="KW-0131">Cell cycle</keyword>
<comment type="similarity">
    <text evidence="2">Belongs to the SCC4/mau-2 family.</text>
</comment>
<dbReference type="InterPro" id="IPR019440">
    <property type="entry name" value="MAU2"/>
</dbReference>
<dbReference type="KEGG" id="dfa:DFA_08875"/>
<keyword evidence="4" id="KW-0498">Mitosis</keyword>